<evidence type="ECO:0000313" key="3">
    <source>
        <dbReference type="Proteomes" id="UP000765509"/>
    </source>
</evidence>
<protein>
    <submittedName>
        <fullName evidence="2">Uncharacterized protein</fullName>
    </submittedName>
</protein>
<proteinExistence type="predicted"/>
<reference evidence="2" key="1">
    <citation type="submission" date="2021-03" db="EMBL/GenBank/DDBJ databases">
        <title>Draft genome sequence of rust myrtle Austropuccinia psidii MF-1, a brazilian biotype.</title>
        <authorList>
            <person name="Quecine M.C."/>
            <person name="Pachon D.M.R."/>
            <person name="Bonatelli M.L."/>
            <person name="Correr F.H."/>
            <person name="Franceschini L.M."/>
            <person name="Leite T.F."/>
            <person name="Margarido G.R.A."/>
            <person name="Almeida C.A."/>
            <person name="Ferrarezi J.A."/>
            <person name="Labate C.A."/>
        </authorList>
    </citation>
    <scope>NUCLEOTIDE SEQUENCE</scope>
    <source>
        <strain evidence="2">MF-1</strain>
    </source>
</reference>
<feature type="region of interest" description="Disordered" evidence="1">
    <location>
        <begin position="29"/>
        <end position="84"/>
    </location>
</feature>
<dbReference type="AlphaFoldDB" id="A0A9Q3HVC1"/>
<keyword evidence="3" id="KW-1185">Reference proteome</keyword>
<gene>
    <name evidence="2" type="ORF">O181_058996</name>
</gene>
<organism evidence="2 3">
    <name type="scientific">Austropuccinia psidii MF-1</name>
    <dbReference type="NCBI Taxonomy" id="1389203"/>
    <lineage>
        <taxon>Eukaryota</taxon>
        <taxon>Fungi</taxon>
        <taxon>Dikarya</taxon>
        <taxon>Basidiomycota</taxon>
        <taxon>Pucciniomycotina</taxon>
        <taxon>Pucciniomycetes</taxon>
        <taxon>Pucciniales</taxon>
        <taxon>Sphaerophragmiaceae</taxon>
        <taxon>Austropuccinia</taxon>
    </lineage>
</organism>
<name>A0A9Q3HVC1_9BASI</name>
<evidence type="ECO:0000256" key="1">
    <source>
        <dbReference type="SAM" id="MobiDB-lite"/>
    </source>
</evidence>
<dbReference type="EMBL" id="AVOT02027277">
    <property type="protein sequence ID" value="MBW0519281.1"/>
    <property type="molecule type" value="Genomic_DNA"/>
</dbReference>
<comment type="caution">
    <text evidence="2">The sequence shown here is derived from an EMBL/GenBank/DDBJ whole genome shotgun (WGS) entry which is preliminary data.</text>
</comment>
<feature type="compositionally biased region" description="Acidic residues" evidence="1">
    <location>
        <begin position="47"/>
        <end position="68"/>
    </location>
</feature>
<sequence>MPVQHSPPSKNTRSQRHQAVLTPTARALLDHTPSVHQLRPRHRLGGAEDEEGKLYMEEEEYEETEVEASLEGSAEPSEAPNLTLSNQHLVSQAEPNLLNIMEKMTHFRGQLTQAVVPRDNSRASEFKTP</sequence>
<dbReference type="Proteomes" id="UP000765509">
    <property type="component" value="Unassembled WGS sequence"/>
</dbReference>
<accession>A0A9Q3HVC1</accession>
<evidence type="ECO:0000313" key="2">
    <source>
        <dbReference type="EMBL" id="MBW0519281.1"/>
    </source>
</evidence>